<dbReference type="AlphaFoldDB" id="A0A165EN75"/>
<dbReference type="InParanoid" id="A0A165EN75"/>
<protein>
    <submittedName>
        <fullName evidence="1">Uncharacterized protein</fullName>
    </submittedName>
</protein>
<sequence length="267" mass="29687">MARDIRYNVNNTAALMSTRSLQIRTKTHGHRMQLLSESASKQSGNIGAFNEAGRGTARLSMCGSIVTLLVIQTRFVPSINFRSFLRHQAWATRDAVALLHLVSAVNFGYTAILHPQWQPDFCERSTLSLPSAAGAFAPYRIGSVGSPCCCTRYRTSSVRTVDTSEAIPIDHDNICRLGVPSRLAISPRACGGSRKFLRWLSNRIHRGFLAVLALTQAMIPDNFKWRPVRCAPTGCVIEPLQEVFDRQTCWLLSLQMGLATVIKRRAR</sequence>
<reference evidence="1 2" key="1">
    <citation type="journal article" date="2016" name="Mol. Biol. Evol.">
        <title>Comparative Genomics of Early-Diverging Mushroom-Forming Fungi Provides Insights into the Origins of Lignocellulose Decay Capabilities.</title>
        <authorList>
            <person name="Nagy L.G."/>
            <person name="Riley R."/>
            <person name="Tritt A."/>
            <person name="Adam C."/>
            <person name="Daum C."/>
            <person name="Floudas D."/>
            <person name="Sun H."/>
            <person name="Yadav J.S."/>
            <person name="Pangilinan J."/>
            <person name="Larsson K.H."/>
            <person name="Matsuura K."/>
            <person name="Barry K."/>
            <person name="Labutti K."/>
            <person name="Kuo R."/>
            <person name="Ohm R.A."/>
            <person name="Bhattacharya S.S."/>
            <person name="Shirouzu T."/>
            <person name="Yoshinaga Y."/>
            <person name="Martin F.M."/>
            <person name="Grigoriev I.V."/>
            <person name="Hibbett D.S."/>
        </authorList>
    </citation>
    <scope>NUCLEOTIDE SEQUENCE [LARGE SCALE GENOMIC DNA]</scope>
    <source>
        <strain evidence="1 2">93-53</strain>
    </source>
</reference>
<name>A0A165EN75_9APHY</name>
<organism evidence="1 2">
    <name type="scientific">Laetiporus sulphureus 93-53</name>
    <dbReference type="NCBI Taxonomy" id="1314785"/>
    <lineage>
        <taxon>Eukaryota</taxon>
        <taxon>Fungi</taxon>
        <taxon>Dikarya</taxon>
        <taxon>Basidiomycota</taxon>
        <taxon>Agaricomycotina</taxon>
        <taxon>Agaricomycetes</taxon>
        <taxon>Polyporales</taxon>
        <taxon>Laetiporus</taxon>
    </lineage>
</organism>
<dbReference type="RefSeq" id="XP_040765155.1">
    <property type="nucleotide sequence ID" value="XM_040906976.1"/>
</dbReference>
<dbReference type="EMBL" id="KV427619">
    <property type="protein sequence ID" value="KZT07415.1"/>
    <property type="molecule type" value="Genomic_DNA"/>
</dbReference>
<proteinExistence type="predicted"/>
<evidence type="ECO:0000313" key="2">
    <source>
        <dbReference type="Proteomes" id="UP000076871"/>
    </source>
</evidence>
<dbReference type="GeneID" id="63824005"/>
<gene>
    <name evidence="1" type="ORF">LAESUDRAFT_713526</name>
</gene>
<dbReference type="Proteomes" id="UP000076871">
    <property type="component" value="Unassembled WGS sequence"/>
</dbReference>
<accession>A0A165EN75</accession>
<keyword evidence="2" id="KW-1185">Reference proteome</keyword>
<evidence type="ECO:0000313" key="1">
    <source>
        <dbReference type="EMBL" id="KZT07415.1"/>
    </source>
</evidence>